<evidence type="ECO:0000256" key="2">
    <source>
        <dbReference type="SAM" id="Phobius"/>
    </source>
</evidence>
<dbReference type="SUPFAM" id="SSF53448">
    <property type="entry name" value="Nucleotide-diphospho-sugar transferases"/>
    <property type="match status" value="1"/>
</dbReference>
<gene>
    <name evidence="3" type="ORF">KGF56_002956</name>
</gene>
<dbReference type="EMBL" id="JAHUZD010000106">
    <property type="protein sequence ID" value="KAI3404195.2"/>
    <property type="molecule type" value="Genomic_DNA"/>
</dbReference>
<dbReference type="RefSeq" id="XP_049179940.1">
    <property type="nucleotide sequence ID" value="XM_049324239.1"/>
</dbReference>
<dbReference type="PANTHER" id="PTHR31834:SF11">
    <property type="entry name" value="GLYCOSYLTRANSFERASE HOC1-RELATED"/>
    <property type="match status" value="1"/>
</dbReference>
<comment type="similarity">
    <text evidence="1">Belongs to the glycosyltransferase 32 family.</text>
</comment>
<dbReference type="AlphaFoldDB" id="A0AAI9SWT8"/>
<dbReference type="GO" id="GO:0000009">
    <property type="term" value="F:alpha-1,6-mannosyltransferase activity"/>
    <property type="evidence" value="ECO:0007669"/>
    <property type="project" value="InterPro"/>
</dbReference>
<proteinExistence type="inferred from homology"/>
<evidence type="ECO:0000313" key="3">
    <source>
        <dbReference type="EMBL" id="KAI3404195.2"/>
    </source>
</evidence>
<keyword evidence="2" id="KW-0472">Membrane</keyword>
<evidence type="ECO:0000256" key="1">
    <source>
        <dbReference type="ARBA" id="ARBA00009003"/>
    </source>
</evidence>
<accession>A0AAI9SWT8</accession>
<dbReference type="GeneID" id="73380573"/>
<feature type="transmembrane region" description="Helical" evidence="2">
    <location>
        <begin position="12"/>
        <end position="33"/>
    </location>
</feature>
<keyword evidence="4" id="KW-1185">Reference proteome</keyword>
<dbReference type="Pfam" id="PF04488">
    <property type="entry name" value="Gly_transf_sug"/>
    <property type="match status" value="1"/>
</dbReference>
<name>A0AAI9SWT8_9ASCO</name>
<dbReference type="Gene3D" id="3.90.550.20">
    <property type="match status" value="1"/>
</dbReference>
<protein>
    <submittedName>
        <fullName evidence="3">Och1</fullName>
    </submittedName>
</protein>
<sequence length="408" mass="46747">MSKYKSPNGNGRKFLISFTILSIILISLALLNFSSINSASDIHDVITSLPNDKITGLGKFLSSENSKTQDELFNKIQKMNKKFFQSQEEKISKLEEQYDLILKELKSLKTPPSHASLREKLTFIYSYNPESKFPAYIWQTWKHGLNDDRFEEKYRKGESQWAIINPGFVHELFNDDTAHTMIKYLYNQIPEIIETYELLPEVILKMDFFKYLVLFAKGGVYADIDTYPLQPIPNWTPENVSPLDIGIIVAVETDSSSQNWRENSVHRLQFGQFVIQAKPGHPILREAIAEIVELTKLKQLDSLSSTGGTALKVTGDTNQKSMKISQWTGSGIWTNVILKYFNDYILSSVFRKVTWKDFHELNTPKLVSDVLVLPMSSFASDEEIPKDGKNDNHLAFVKHYAAKIWKSV</sequence>
<organism evidence="3 4">
    <name type="scientific">Candida oxycetoniae</name>
    <dbReference type="NCBI Taxonomy" id="497107"/>
    <lineage>
        <taxon>Eukaryota</taxon>
        <taxon>Fungi</taxon>
        <taxon>Dikarya</taxon>
        <taxon>Ascomycota</taxon>
        <taxon>Saccharomycotina</taxon>
        <taxon>Pichiomycetes</taxon>
        <taxon>Debaryomycetaceae</taxon>
        <taxon>Candida/Lodderomyces clade</taxon>
        <taxon>Candida</taxon>
    </lineage>
</organism>
<dbReference type="InterPro" id="IPR007577">
    <property type="entry name" value="GlycoTrfase_DXD_sugar-bd_CS"/>
</dbReference>
<keyword evidence="2" id="KW-1133">Transmembrane helix</keyword>
<dbReference type="PANTHER" id="PTHR31834">
    <property type="entry name" value="INITIATION-SPECIFIC ALPHA-1,6-MANNOSYLTRANSFERASE"/>
    <property type="match status" value="1"/>
</dbReference>
<reference evidence="3" key="1">
    <citation type="journal article" date="2022" name="DNA Res.">
        <title>Genome analysis of five recently described species of the CUG-Ser clade uncovers Candida theae as a new hybrid lineage with pathogenic potential in the Candida parapsilosis species complex.</title>
        <authorList>
            <person name="Mixao V."/>
            <person name="Del Olmo V."/>
            <person name="Hegedusova E."/>
            <person name="Saus E."/>
            <person name="Pryszcz L."/>
            <person name="Cillingova A."/>
            <person name="Nosek J."/>
            <person name="Gabaldon T."/>
        </authorList>
    </citation>
    <scope>NUCLEOTIDE SEQUENCE</scope>
    <source>
        <strain evidence="3">CBS 10844</strain>
    </source>
</reference>
<comment type="caution">
    <text evidence="3">The sequence shown here is derived from an EMBL/GenBank/DDBJ whole genome shotgun (WGS) entry which is preliminary data.</text>
</comment>
<dbReference type="InterPro" id="IPR039367">
    <property type="entry name" value="Och1-like"/>
</dbReference>
<dbReference type="GO" id="GO:0000136">
    <property type="term" value="C:mannan polymerase complex"/>
    <property type="evidence" value="ECO:0007669"/>
    <property type="project" value="TreeGrafter"/>
</dbReference>
<keyword evidence="2" id="KW-0812">Transmembrane</keyword>
<dbReference type="InterPro" id="IPR029044">
    <property type="entry name" value="Nucleotide-diphossugar_trans"/>
</dbReference>
<evidence type="ECO:0000313" key="4">
    <source>
        <dbReference type="Proteomes" id="UP001202479"/>
    </source>
</evidence>
<dbReference type="GO" id="GO:0006487">
    <property type="term" value="P:protein N-linked glycosylation"/>
    <property type="evidence" value="ECO:0007669"/>
    <property type="project" value="TreeGrafter"/>
</dbReference>
<dbReference type="Proteomes" id="UP001202479">
    <property type="component" value="Unassembled WGS sequence"/>
</dbReference>